<proteinExistence type="predicted"/>
<reference evidence="2" key="1">
    <citation type="journal article" date="2023" name="Nat. Plants">
        <title>Single-cell RNA sequencing provides a high-resolution roadmap for understanding the multicellular compartmentation of specialized metabolism.</title>
        <authorList>
            <person name="Sun S."/>
            <person name="Shen X."/>
            <person name="Li Y."/>
            <person name="Li Y."/>
            <person name="Wang S."/>
            <person name="Li R."/>
            <person name="Zhang H."/>
            <person name="Shen G."/>
            <person name="Guo B."/>
            <person name="Wei J."/>
            <person name="Xu J."/>
            <person name="St-Pierre B."/>
            <person name="Chen S."/>
            <person name="Sun C."/>
        </authorList>
    </citation>
    <scope>NUCLEOTIDE SEQUENCE [LARGE SCALE GENOMIC DNA]</scope>
</reference>
<dbReference type="EMBL" id="CM044706">
    <property type="protein sequence ID" value="KAI5657535.1"/>
    <property type="molecule type" value="Genomic_DNA"/>
</dbReference>
<gene>
    <name evidence="1" type="ORF">M9H77_26328</name>
</gene>
<organism evidence="1 2">
    <name type="scientific">Catharanthus roseus</name>
    <name type="common">Madagascar periwinkle</name>
    <name type="synonym">Vinca rosea</name>
    <dbReference type="NCBI Taxonomy" id="4058"/>
    <lineage>
        <taxon>Eukaryota</taxon>
        <taxon>Viridiplantae</taxon>
        <taxon>Streptophyta</taxon>
        <taxon>Embryophyta</taxon>
        <taxon>Tracheophyta</taxon>
        <taxon>Spermatophyta</taxon>
        <taxon>Magnoliopsida</taxon>
        <taxon>eudicotyledons</taxon>
        <taxon>Gunneridae</taxon>
        <taxon>Pentapetalae</taxon>
        <taxon>asterids</taxon>
        <taxon>lamiids</taxon>
        <taxon>Gentianales</taxon>
        <taxon>Apocynaceae</taxon>
        <taxon>Rauvolfioideae</taxon>
        <taxon>Vinceae</taxon>
        <taxon>Catharanthinae</taxon>
        <taxon>Catharanthus</taxon>
    </lineage>
</organism>
<name>A0ACC0A9G5_CATRO</name>
<accession>A0ACC0A9G5</accession>
<comment type="caution">
    <text evidence="1">The sequence shown here is derived from an EMBL/GenBank/DDBJ whole genome shotgun (WGS) entry which is preliminary data.</text>
</comment>
<dbReference type="Proteomes" id="UP001060085">
    <property type="component" value="Linkage Group LG06"/>
</dbReference>
<sequence length="247" mass="28735">MTIRVPSYYEMHRMFYFNLYSMNNDEEMRYLWTILPHHAKEKIHILVEFEQIQQHSIPITHDRNTTNMIEHIAVVTQMVFDKPSMLYTTVNNEDDEVDESDGDDAVSSQFESDDDNDLEEGELQTPLNPINAVTCARYDYTHFGAFLDMGLGSPIDDLVESGTIRLLDWNDSMTDIQLDIRFVDKVQAISTVFANNPEIPVSNIIQEVHVLFQMGCIYKRAWYAKKFAIERVSGSWETTFNILPKYL</sequence>
<evidence type="ECO:0000313" key="1">
    <source>
        <dbReference type="EMBL" id="KAI5657535.1"/>
    </source>
</evidence>
<protein>
    <submittedName>
        <fullName evidence="1">Uncharacterized protein</fullName>
    </submittedName>
</protein>
<evidence type="ECO:0000313" key="2">
    <source>
        <dbReference type="Proteomes" id="UP001060085"/>
    </source>
</evidence>
<keyword evidence="2" id="KW-1185">Reference proteome</keyword>